<dbReference type="EMBL" id="CP036525">
    <property type="protein sequence ID" value="QDT03175.1"/>
    <property type="molecule type" value="Genomic_DNA"/>
</dbReference>
<accession>A0A517N7Q8</accession>
<keyword evidence="2" id="KW-1185">Reference proteome</keyword>
<evidence type="ECO:0000313" key="1">
    <source>
        <dbReference type="EMBL" id="QDT03175.1"/>
    </source>
</evidence>
<dbReference type="KEGG" id="rlc:K227x_15570"/>
<proteinExistence type="predicted"/>
<dbReference type="Proteomes" id="UP000318538">
    <property type="component" value="Chromosome"/>
</dbReference>
<dbReference type="AlphaFoldDB" id="A0A517N7Q8"/>
<name>A0A517N7Q8_9BACT</name>
<sequence length="397" mass="44535">MQFEGWGGEKRLGRGMRQRMNRRLGSRCPPGIRLGPISNLKCSFCNLQSAAVQPRIHRTIRFAFARIPVTAVWANDGEGGEDCKLQIEHFKMQIEGWGGEKRLGRGNAAADESTTRGVLPAGHPLGTNIQFEMFILQFAICRVPATDTPNNTFRVRSHPRHRCVGERREGGENCKLQIEHFKMQIEGWGGEKRLGRGMRRRMDRPLGARCPPVIRLGPISNLKCSFCNLQSAAVQPRIHRTIRFAFARIPATAVWANDGKEGENCKLQIEHFKMQIEGWGGEKRLGRGMRRRMNRRLGACCPPGIRLGPISNLKCSFCNLQSAASAGHTARPLPASAPLERGTNRPGYKFVVSESQFLAMRQLSAGHFQRKIEESIADRLQIFPSQDRTSVQVHVLL</sequence>
<reference evidence="1 2" key="1">
    <citation type="submission" date="2019-02" db="EMBL/GenBank/DDBJ databases">
        <title>Deep-cultivation of Planctomycetes and their phenomic and genomic characterization uncovers novel biology.</title>
        <authorList>
            <person name="Wiegand S."/>
            <person name="Jogler M."/>
            <person name="Boedeker C."/>
            <person name="Pinto D."/>
            <person name="Vollmers J."/>
            <person name="Rivas-Marin E."/>
            <person name="Kohn T."/>
            <person name="Peeters S.H."/>
            <person name="Heuer A."/>
            <person name="Rast P."/>
            <person name="Oberbeckmann S."/>
            <person name="Bunk B."/>
            <person name="Jeske O."/>
            <person name="Meyerdierks A."/>
            <person name="Storesund J.E."/>
            <person name="Kallscheuer N."/>
            <person name="Luecker S."/>
            <person name="Lage O.M."/>
            <person name="Pohl T."/>
            <person name="Merkel B.J."/>
            <person name="Hornburger P."/>
            <person name="Mueller R.-W."/>
            <person name="Bruemmer F."/>
            <person name="Labrenz M."/>
            <person name="Spormann A.M."/>
            <person name="Op den Camp H."/>
            <person name="Overmann J."/>
            <person name="Amann R."/>
            <person name="Jetten M.S.M."/>
            <person name="Mascher T."/>
            <person name="Medema M.H."/>
            <person name="Devos D.P."/>
            <person name="Kaster A.-K."/>
            <person name="Ovreas L."/>
            <person name="Rohde M."/>
            <person name="Galperin M.Y."/>
            <person name="Jogler C."/>
        </authorList>
    </citation>
    <scope>NUCLEOTIDE SEQUENCE [LARGE SCALE GENOMIC DNA]</scope>
    <source>
        <strain evidence="1 2">K22_7</strain>
    </source>
</reference>
<organism evidence="1 2">
    <name type="scientific">Rubripirellula lacrimiformis</name>
    <dbReference type="NCBI Taxonomy" id="1930273"/>
    <lineage>
        <taxon>Bacteria</taxon>
        <taxon>Pseudomonadati</taxon>
        <taxon>Planctomycetota</taxon>
        <taxon>Planctomycetia</taxon>
        <taxon>Pirellulales</taxon>
        <taxon>Pirellulaceae</taxon>
        <taxon>Rubripirellula</taxon>
    </lineage>
</organism>
<gene>
    <name evidence="1" type="ORF">K227x_15570</name>
</gene>
<protein>
    <submittedName>
        <fullName evidence="1">Uncharacterized protein</fullName>
    </submittedName>
</protein>
<evidence type="ECO:0000313" key="2">
    <source>
        <dbReference type="Proteomes" id="UP000318538"/>
    </source>
</evidence>